<sequence>MSLQRILHVTSELVPYFNENPISSGVYNAAKQMFAQGKDVRIFMPRFGLINERRYQLHEVIRLSGMNLIINDLDQPLVIKVASLPGERMQVYFIENQEYFKRKSAYSDDSNQWFEDNDERSVFFAKGVLETIKKLNWIPDVIHIHGWMASFLPIYLKTNYSNDAFFSDIKIISSVYNHGEGGVFSENFKNILEYDKIDLNDLKYLNSNSYVNVVKEAMKFSDVVVKGEELLLNELEELYNELEQSKFDFIQNEDIQEVYREANGINIQH</sequence>
<dbReference type="AlphaFoldDB" id="A0A563DBR5"/>
<protein>
    <recommendedName>
        <fullName evidence="2">starch synthase</fullName>
        <ecNumber evidence="2">2.4.1.21</ecNumber>
    </recommendedName>
</protein>
<evidence type="ECO:0000256" key="3">
    <source>
        <dbReference type="ARBA" id="ARBA00022676"/>
    </source>
</evidence>
<proteinExistence type="predicted"/>
<dbReference type="PANTHER" id="PTHR45825">
    <property type="entry name" value="GRANULE-BOUND STARCH SYNTHASE 1, CHLOROPLASTIC/AMYLOPLASTIC"/>
    <property type="match status" value="1"/>
</dbReference>
<dbReference type="InterPro" id="IPR013534">
    <property type="entry name" value="Starch_synth_cat_dom"/>
</dbReference>
<comment type="caution">
    <text evidence="7">The sequence shown here is derived from an EMBL/GenBank/DDBJ whole genome shotgun (WGS) entry which is preliminary data.</text>
</comment>
<dbReference type="GO" id="GO:0009011">
    <property type="term" value="F:alpha-1,4-glucan glucosyltransferase (ADP-glucose donor) activity"/>
    <property type="evidence" value="ECO:0007669"/>
    <property type="project" value="UniProtKB-EC"/>
</dbReference>
<evidence type="ECO:0000313" key="8">
    <source>
        <dbReference type="Proteomes" id="UP000319499"/>
    </source>
</evidence>
<accession>A0A563DBR5</accession>
<dbReference type="Proteomes" id="UP000319499">
    <property type="component" value="Unassembled WGS sequence"/>
</dbReference>
<reference evidence="7 8" key="1">
    <citation type="submission" date="2019-02" db="EMBL/GenBank/DDBJ databases">
        <title>Apibacter muscae sp. nov.: a novel member of the house fly microbiota.</title>
        <authorList>
            <person name="Park R."/>
        </authorList>
    </citation>
    <scope>NUCLEOTIDE SEQUENCE [LARGE SCALE GENOMIC DNA]</scope>
    <source>
        <strain evidence="7 8">AL1</strain>
    </source>
</reference>
<evidence type="ECO:0000259" key="6">
    <source>
        <dbReference type="Pfam" id="PF08323"/>
    </source>
</evidence>
<evidence type="ECO:0000256" key="2">
    <source>
        <dbReference type="ARBA" id="ARBA00012588"/>
    </source>
</evidence>
<name>A0A563DBR5_9FLAO</name>
<gene>
    <name evidence="7" type="ORF">ETU09_06590</name>
</gene>
<evidence type="ECO:0000256" key="5">
    <source>
        <dbReference type="SAM" id="Coils"/>
    </source>
</evidence>
<dbReference type="Gene3D" id="3.40.50.2000">
    <property type="entry name" value="Glycogen Phosphorylase B"/>
    <property type="match status" value="1"/>
</dbReference>
<keyword evidence="3" id="KW-0328">Glycosyltransferase</keyword>
<dbReference type="Pfam" id="PF08323">
    <property type="entry name" value="Glyco_transf_5"/>
    <property type="match status" value="1"/>
</dbReference>
<dbReference type="PANTHER" id="PTHR45825:SF11">
    <property type="entry name" value="ALPHA AMYLASE DOMAIN-CONTAINING PROTEIN"/>
    <property type="match status" value="1"/>
</dbReference>
<dbReference type="RefSeq" id="WP_146292709.1">
    <property type="nucleotide sequence ID" value="NZ_SELH01000021.1"/>
</dbReference>
<evidence type="ECO:0000313" key="7">
    <source>
        <dbReference type="EMBL" id="TWP27758.1"/>
    </source>
</evidence>
<evidence type="ECO:0000256" key="1">
    <source>
        <dbReference type="ARBA" id="ARBA00001478"/>
    </source>
</evidence>
<feature type="domain" description="Starch synthase catalytic" evidence="6">
    <location>
        <begin position="5"/>
        <end position="235"/>
    </location>
</feature>
<dbReference type="EMBL" id="SELH01000021">
    <property type="protein sequence ID" value="TWP27758.1"/>
    <property type="molecule type" value="Genomic_DNA"/>
</dbReference>
<dbReference type="OrthoDB" id="9808590at2"/>
<dbReference type="SUPFAM" id="SSF53756">
    <property type="entry name" value="UDP-Glycosyltransferase/glycogen phosphorylase"/>
    <property type="match status" value="1"/>
</dbReference>
<keyword evidence="4" id="KW-0808">Transferase</keyword>
<comment type="catalytic activity">
    <reaction evidence="1">
        <text>[(1-&gt;4)-alpha-D-glucosyl](n) + ADP-alpha-D-glucose = [(1-&gt;4)-alpha-D-glucosyl](n+1) + ADP + H(+)</text>
        <dbReference type="Rhea" id="RHEA:18189"/>
        <dbReference type="Rhea" id="RHEA-COMP:9584"/>
        <dbReference type="Rhea" id="RHEA-COMP:9587"/>
        <dbReference type="ChEBI" id="CHEBI:15378"/>
        <dbReference type="ChEBI" id="CHEBI:15444"/>
        <dbReference type="ChEBI" id="CHEBI:57498"/>
        <dbReference type="ChEBI" id="CHEBI:456216"/>
        <dbReference type="EC" id="2.4.1.21"/>
    </reaction>
</comment>
<keyword evidence="8" id="KW-1185">Reference proteome</keyword>
<evidence type="ECO:0000256" key="4">
    <source>
        <dbReference type="ARBA" id="ARBA00022679"/>
    </source>
</evidence>
<dbReference type="EC" id="2.4.1.21" evidence="2"/>
<keyword evidence="5" id="KW-0175">Coiled coil</keyword>
<feature type="coiled-coil region" evidence="5">
    <location>
        <begin position="225"/>
        <end position="252"/>
    </location>
</feature>
<organism evidence="7 8">
    <name type="scientific">Apibacter muscae</name>
    <dbReference type="NCBI Taxonomy" id="2509004"/>
    <lineage>
        <taxon>Bacteria</taxon>
        <taxon>Pseudomonadati</taxon>
        <taxon>Bacteroidota</taxon>
        <taxon>Flavobacteriia</taxon>
        <taxon>Flavobacteriales</taxon>
        <taxon>Weeksellaceae</taxon>
        <taxon>Apibacter</taxon>
    </lineage>
</organism>